<dbReference type="PROSITE" id="PS50217">
    <property type="entry name" value="BZIP"/>
    <property type="match status" value="1"/>
</dbReference>
<dbReference type="Gene3D" id="1.20.5.170">
    <property type="match status" value="1"/>
</dbReference>
<keyword evidence="3" id="KW-0238">DNA-binding</keyword>
<dbReference type="CDD" id="cd14687">
    <property type="entry name" value="bZIP_ATF2"/>
    <property type="match status" value="1"/>
</dbReference>
<dbReference type="Pfam" id="PF00170">
    <property type="entry name" value="bZIP_1"/>
    <property type="match status" value="1"/>
</dbReference>
<keyword evidence="2" id="KW-0805">Transcription regulation</keyword>
<feature type="compositionally biased region" description="Polar residues" evidence="6">
    <location>
        <begin position="76"/>
        <end position="85"/>
    </location>
</feature>
<organism evidence="8 9">
    <name type="scientific">Pleomassaria siparia CBS 279.74</name>
    <dbReference type="NCBI Taxonomy" id="1314801"/>
    <lineage>
        <taxon>Eukaryota</taxon>
        <taxon>Fungi</taxon>
        <taxon>Dikarya</taxon>
        <taxon>Ascomycota</taxon>
        <taxon>Pezizomycotina</taxon>
        <taxon>Dothideomycetes</taxon>
        <taxon>Pleosporomycetidae</taxon>
        <taxon>Pleosporales</taxon>
        <taxon>Pleomassariaceae</taxon>
        <taxon>Pleomassaria</taxon>
    </lineage>
</organism>
<dbReference type="GO" id="GO:0003700">
    <property type="term" value="F:DNA-binding transcription factor activity"/>
    <property type="evidence" value="ECO:0007669"/>
    <property type="project" value="InterPro"/>
</dbReference>
<dbReference type="SUPFAM" id="SSF57959">
    <property type="entry name" value="Leucine zipper domain"/>
    <property type="match status" value="1"/>
</dbReference>
<evidence type="ECO:0000256" key="1">
    <source>
        <dbReference type="ARBA" id="ARBA00004123"/>
    </source>
</evidence>
<keyword evidence="9" id="KW-1185">Reference proteome</keyword>
<feature type="domain" description="BZIP" evidence="7">
    <location>
        <begin position="182"/>
        <end position="245"/>
    </location>
</feature>
<dbReference type="PRINTS" id="PR00043">
    <property type="entry name" value="LEUZIPPRJUN"/>
</dbReference>
<name>A0A6G1JT96_9PLEO</name>
<evidence type="ECO:0000256" key="5">
    <source>
        <dbReference type="ARBA" id="ARBA00023242"/>
    </source>
</evidence>
<sequence>MNTDMHSDSFDWAHDAFVALNTSNSADSSSDPGSDKWTVFRPSLPNKTSIERHGQITPPEDFSPPVSEHRRDSVVPLSSTSTQAPSELPWTMHHQLDALQHVQAEQMSTQASPDHTLKRRRSAAKQAPANTNQSLHSPAQRNSQTAGLDLPPPKRKRGRPKSVPQPQSIEAYSQEGFPFPVSNARQSHLEKNRVAAHKCRQRRKEYIDGLEARGREASVKNKILKENVALLREEVLGLKNEVLRHAGCNFWAVDEYLARCAGDLLGIDGPPLNHRQRENPSMAPSTSADEKLDVKTDMYRTSPESEPSPSLADSPEGFDHYFLDMEA</sequence>
<feature type="compositionally biased region" description="Polar residues" evidence="6">
    <location>
        <begin position="103"/>
        <end position="113"/>
    </location>
</feature>
<dbReference type="InterPro" id="IPR004827">
    <property type="entry name" value="bZIP"/>
</dbReference>
<keyword evidence="5" id="KW-0539">Nucleus</keyword>
<evidence type="ECO:0000313" key="9">
    <source>
        <dbReference type="Proteomes" id="UP000799428"/>
    </source>
</evidence>
<feature type="compositionally biased region" description="Low complexity" evidence="6">
    <location>
        <begin position="23"/>
        <end position="32"/>
    </location>
</feature>
<dbReference type="InterPro" id="IPR051027">
    <property type="entry name" value="bZIP_transcription_factors"/>
</dbReference>
<feature type="region of interest" description="Disordered" evidence="6">
    <location>
        <begin position="22"/>
        <end position="166"/>
    </location>
</feature>
<feature type="region of interest" description="Disordered" evidence="6">
    <location>
        <begin position="271"/>
        <end position="318"/>
    </location>
</feature>
<evidence type="ECO:0000259" key="7">
    <source>
        <dbReference type="PROSITE" id="PS50217"/>
    </source>
</evidence>
<reference evidence="8" key="1">
    <citation type="journal article" date="2020" name="Stud. Mycol.">
        <title>101 Dothideomycetes genomes: a test case for predicting lifestyles and emergence of pathogens.</title>
        <authorList>
            <person name="Haridas S."/>
            <person name="Albert R."/>
            <person name="Binder M."/>
            <person name="Bloem J."/>
            <person name="Labutti K."/>
            <person name="Salamov A."/>
            <person name="Andreopoulos B."/>
            <person name="Baker S."/>
            <person name="Barry K."/>
            <person name="Bills G."/>
            <person name="Bluhm B."/>
            <person name="Cannon C."/>
            <person name="Castanera R."/>
            <person name="Culley D."/>
            <person name="Daum C."/>
            <person name="Ezra D."/>
            <person name="Gonzalez J."/>
            <person name="Henrissat B."/>
            <person name="Kuo A."/>
            <person name="Liang C."/>
            <person name="Lipzen A."/>
            <person name="Lutzoni F."/>
            <person name="Magnuson J."/>
            <person name="Mondo S."/>
            <person name="Nolan M."/>
            <person name="Ohm R."/>
            <person name="Pangilinan J."/>
            <person name="Park H.-J."/>
            <person name="Ramirez L."/>
            <person name="Alfaro M."/>
            <person name="Sun H."/>
            <person name="Tritt A."/>
            <person name="Yoshinaga Y."/>
            <person name="Zwiers L.-H."/>
            <person name="Turgeon B."/>
            <person name="Goodwin S."/>
            <person name="Spatafora J."/>
            <person name="Crous P."/>
            <person name="Grigoriev I."/>
        </authorList>
    </citation>
    <scope>NUCLEOTIDE SEQUENCE</scope>
    <source>
        <strain evidence="8">CBS 279.74</strain>
    </source>
</reference>
<dbReference type="PANTHER" id="PTHR19304">
    <property type="entry name" value="CYCLIC-AMP RESPONSE ELEMENT BINDING PROTEIN"/>
    <property type="match status" value="1"/>
</dbReference>
<dbReference type="SMART" id="SM00338">
    <property type="entry name" value="BRLZ"/>
    <property type="match status" value="1"/>
</dbReference>
<gene>
    <name evidence="8" type="ORF">K504DRAFT_463268</name>
</gene>
<feature type="compositionally biased region" description="Polar residues" evidence="6">
    <location>
        <begin position="128"/>
        <end position="146"/>
    </location>
</feature>
<dbReference type="Proteomes" id="UP000799428">
    <property type="component" value="Unassembled WGS sequence"/>
</dbReference>
<evidence type="ECO:0000313" key="8">
    <source>
        <dbReference type="EMBL" id="KAF2703839.1"/>
    </source>
</evidence>
<evidence type="ECO:0000256" key="4">
    <source>
        <dbReference type="ARBA" id="ARBA00023163"/>
    </source>
</evidence>
<keyword evidence="4" id="KW-0804">Transcription</keyword>
<dbReference type="InterPro" id="IPR046347">
    <property type="entry name" value="bZIP_sf"/>
</dbReference>
<evidence type="ECO:0000256" key="2">
    <source>
        <dbReference type="ARBA" id="ARBA00023015"/>
    </source>
</evidence>
<dbReference type="AlphaFoldDB" id="A0A6G1JT96"/>
<evidence type="ECO:0000256" key="6">
    <source>
        <dbReference type="SAM" id="MobiDB-lite"/>
    </source>
</evidence>
<feature type="compositionally biased region" description="Basic and acidic residues" evidence="6">
    <location>
        <begin position="288"/>
        <end position="298"/>
    </location>
</feature>
<protein>
    <recommendedName>
        <fullName evidence="7">BZIP domain-containing protein</fullName>
    </recommendedName>
</protein>
<proteinExistence type="predicted"/>
<comment type="subcellular location">
    <subcellularLocation>
        <location evidence="1">Nucleus</location>
    </subcellularLocation>
</comment>
<dbReference type="GO" id="GO:0003677">
    <property type="term" value="F:DNA binding"/>
    <property type="evidence" value="ECO:0007669"/>
    <property type="project" value="UniProtKB-KW"/>
</dbReference>
<dbReference type="OrthoDB" id="295274at2759"/>
<dbReference type="InterPro" id="IPR002112">
    <property type="entry name" value="Leuzip_Jun"/>
</dbReference>
<evidence type="ECO:0000256" key="3">
    <source>
        <dbReference type="ARBA" id="ARBA00023125"/>
    </source>
</evidence>
<dbReference type="EMBL" id="MU005785">
    <property type="protein sequence ID" value="KAF2703839.1"/>
    <property type="molecule type" value="Genomic_DNA"/>
</dbReference>
<dbReference type="GO" id="GO:0005634">
    <property type="term" value="C:nucleus"/>
    <property type="evidence" value="ECO:0007669"/>
    <property type="project" value="UniProtKB-SubCell"/>
</dbReference>
<accession>A0A6G1JT96</accession>